<dbReference type="AlphaFoldDB" id="A0A6P8ZA01"/>
<dbReference type="InParanoid" id="A0A6P8ZA01"/>
<feature type="region of interest" description="Disordered" evidence="1">
    <location>
        <begin position="1"/>
        <end position="20"/>
    </location>
</feature>
<dbReference type="OrthoDB" id="5982503at2759"/>
<sequence>MKSTVVDPWRRDSEETGVEEITQDSSMCFEDSFVADSIDNLEEAPPSRLPDSAEYLASLESKLERLKSKRKGKDIVKSLEERNKSSMMNFLSNGNQSVLDDDDFILDTPVGNSHPIMRYVAPDKQALTLGELVELLKADHLAQVLEQHDSAVDSDEEKKSQETPN</sequence>
<organism evidence="3">
    <name type="scientific">Thrips palmi</name>
    <name type="common">Melon thrips</name>
    <dbReference type="NCBI Taxonomy" id="161013"/>
    <lineage>
        <taxon>Eukaryota</taxon>
        <taxon>Metazoa</taxon>
        <taxon>Ecdysozoa</taxon>
        <taxon>Arthropoda</taxon>
        <taxon>Hexapoda</taxon>
        <taxon>Insecta</taxon>
        <taxon>Pterygota</taxon>
        <taxon>Neoptera</taxon>
        <taxon>Paraneoptera</taxon>
        <taxon>Thysanoptera</taxon>
        <taxon>Terebrantia</taxon>
        <taxon>Thripoidea</taxon>
        <taxon>Thripidae</taxon>
        <taxon>Thrips</taxon>
    </lineage>
</organism>
<evidence type="ECO:0000313" key="2">
    <source>
        <dbReference type="Proteomes" id="UP000515158"/>
    </source>
</evidence>
<dbReference type="PANTHER" id="PTHR31800">
    <property type="entry name" value="COILED-COIL DOMAIN-CONTAINING PROTEIN 32"/>
    <property type="match status" value="1"/>
</dbReference>
<protein>
    <submittedName>
        <fullName evidence="3">Uncharacterized protein LOC117649144</fullName>
    </submittedName>
</protein>
<name>A0A6P8ZA01_THRPL</name>
<dbReference type="PANTHER" id="PTHR31800:SF1">
    <property type="entry name" value="COILED-COIL DOMAIN-CONTAINING PROTEIN 32"/>
    <property type="match status" value="1"/>
</dbReference>
<dbReference type="KEGG" id="tpal:117649144"/>
<dbReference type="Pfam" id="PF14989">
    <property type="entry name" value="CCDC32"/>
    <property type="match status" value="1"/>
</dbReference>
<feature type="region of interest" description="Disordered" evidence="1">
    <location>
        <begin position="146"/>
        <end position="165"/>
    </location>
</feature>
<gene>
    <name evidence="3" type="primary">LOC117649144</name>
</gene>
<reference evidence="3" key="1">
    <citation type="submission" date="2025-08" db="UniProtKB">
        <authorList>
            <consortium name="RefSeq"/>
        </authorList>
    </citation>
    <scope>IDENTIFICATION</scope>
    <source>
        <tissue evidence="3">Total insect</tissue>
    </source>
</reference>
<proteinExistence type="predicted"/>
<dbReference type="GO" id="GO:0044782">
    <property type="term" value="P:cilium organization"/>
    <property type="evidence" value="ECO:0007669"/>
    <property type="project" value="TreeGrafter"/>
</dbReference>
<evidence type="ECO:0000256" key="1">
    <source>
        <dbReference type="SAM" id="MobiDB-lite"/>
    </source>
</evidence>
<keyword evidence="2" id="KW-1185">Reference proteome</keyword>
<dbReference type="Proteomes" id="UP000515158">
    <property type="component" value="Unplaced"/>
</dbReference>
<dbReference type="InterPro" id="IPR028039">
    <property type="entry name" value="CCDC32"/>
</dbReference>
<dbReference type="RefSeq" id="XP_034247505.1">
    <property type="nucleotide sequence ID" value="XM_034391614.1"/>
</dbReference>
<accession>A0A6P8ZA01</accession>
<dbReference type="GeneID" id="117649144"/>
<evidence type="ECO:0000313" key="3">
    <source>
        <dbReference type="RefSeq" id="XP_034247505.1"/>
    </source>
</evidence>